<evidence type="ECO:0000259" key="1">
    <source>
        <dbReference type="PROSITE" id="PS51208"/>
    </source>
</evidence>
<dbReference type="SUPFAM" id="SSF103515">
    <property type="entry name" value="Autotransporter"/>
    <property type="match status" value="1"/>
</dbReference>
<dbReference type="PROSITE" id="PS51208">
    <property type="entry name" value="AUTOTRANSPORTER"/>
    <property type="match status" value="1"/>
</dbReference>
<evidence type="ECO:0000313" key="3">
    <source>
        <dbReference type="Proteomes" id="UP000298781"/>
    </source>
</evidence>
<dbReference type="EMBL" id="CP039690">
    <property type="protein sequence ID" value="QCI67079.1"/>
    <property type="molecule type" value="Genomic_DNA"/>
</dbReference>
<dbReference type="GO" id="GO:0019867">
    <property type="term" value="C:outer membrane"/>
    <property type="evidence" value="ECO:0007669"/>
    <property type="project" value="InterPro"/>
</dbReference>
<dbReference type="AlphaFoldDB" id="A0A4D7B0B9"/>
<organism evidence="2 3">
    <name type="scientific">Phreatobacter stygius</name>
    <dbReference type="NCBI Taxonomy" id="1940610"/>
    <lineage>
        <taxon>Bacteria</taxon>
        <taxon>Pseudomonadati</taxon>
        <taxon>Pseudomonadota</taxon>
        <taxon>Alphaproteobacteria</taxon>
        <taxon>Hyphomicrobiales</taxon>
        <taxon>Phreatobacteraceae</taxon>
        <taxon>Phreatobacter</taxon>
    </lineage>
</organism>
<dbReference type="OrthoDB" id="9804931at2"/>
<dbReference type="Pfam" id="PF03797">
    <property type="entry name" value="Autotransporter"/>
    <property type="match status" value="1"/>
</dbReference>
<dbReference type="NCBIfam" id="TIGR01414">
    <property type="entry name" value="autotrans_barl"/>
    <property type="match status" value="1"/>
</dbReference>
<dbReference type="InterPro" id="IPR011050">
    <property type="entry name" value="Pectin_lyase_fold/virulence"/>
</dbReference>
<dbReference type="InterPro" id="IPR006315">
    <property type="entry name" value="OM_autotransptr_brl_dom"/>
</dbReference>
<feature type="domain" description="Autotransporter" evidence="1">
    <location>
        <begin position="599"/>
        <end position="880"/>
    </location>
</feature>
<protein>
    <submittedName>
        <fullName evidence="2">Autotransporter outer membrane beta-barrel domain-containing protein</fullName>
    </submittedName>
</protein>
<evidence type="ECO:0000313" key="2">
    <source>
        <dbReference type="EMBL" id="QCI67079.1"/>
    </source>
</evidence>
<reference evidence="2 3" key="1">
    <citation type="submission" date="2019-04" db="EMBL/GenBank/DDBJ databases">
        <title>Phreatobacter aquaticus sp. nov.</title>
        <authorList>
            <person name="Choi A."/>
        </authorList>
    </citation>
    <scope>NUCLEOTIDE SEQUENCE [LARGE SCALE GENOMIC DNA]</scope>
    <source>
        <strain evidence="2 3">KCTC 52518</strain>
    </source>
</reference>
<dbReference type="SUPFAM" id="SSF51126">
    <property type="entry name" value="Pectin lyase-like"/>
    <property type="match status" value="1"/>
</dbReference>
<dbReference type="InterPro" id="IPR005546">
    <property type="entry name" value="Autotransporte_beta"/>
</dbReference>
<gene>
    <name evidence="2" type="ORF">E8M01_24265</name>
</gene>
<dbReference type="KEGG" id="pstg:E8M01_24265"/>
<dbReference type="InterPro" id="IPR030895">
    <property type="entry name" value="T5SS_PEPC_rpt"/>
</dbReference>
<dbReference type="NCBIfam" id="TIGR04393">
    <property type="entry name" value="rpt_T5SS_PEPC"/>
    <property type="match status" value="4"/>
</dbReference>
<name>A0A4D7B0B9_9HYPH</name>
<dbReference type="InterPro" id="IPR036709">
    <property type="entry name" value="Autotransporte_beta_dom_sf"/>
</dbReference>
<dbReference type="Proteomes" id="UP000298781">
    <property type="component" value="Chromosome"/>
</dbReference>
<dbReference type="Gene3D" id="2.40.128.130">
    <property type="entry name" value="Autotransporter beta-domain"/>
    <property type="match status" value="1"/>
</dbReference>
<dbReference type="SMART" id="SM00869">
    <property type="entry name" value="Autotransporter"/>
    <property type="match status" value="1"/>
</dbReference>
<sequence length="880" mass="86641">MGMNMTGQTAGRHEAAGPWILRAGGLHGDPGDRSAPSPGRLRRAVFVGCSVLALGLGGLGQAAGQSVSTSGDVDPLGATSPTWTISRQLTIGNSGSGSMTIAGGGRVSSSDGLLGFYDGSAGTATVTGAGSTWTNAGELIVGILGSGALTISGGATVANTMGSLGLYTGSTGAVTVTGAGSTWTNSGELVVGWSGTSTLAVGNGGAVASGKGSIGYDNDVTGTVTVHGAGSTWSASAIDLGVFGAGVLTIAEGGKVSVGTGGSGIVTLASYAAGTGTVNIGAVAGSPAVAAGTLAAAELRFGNGTGTLNFNHTDGAYVFAPKVSGHGTIEQRAGTTILTGDSSGFAGQTTVSGGKLVVNGALGGTLSLASGGVLGGSGTVGGLTVKAGGTVAPGNSLGTLNVSGHVGFAAGSRYQVEINPAGQGDRIVADGTAVLSGGTVDVVKAPGTYLPGTRYTILTAAGGVTGTFASFGQAGLFISLGLSYDTNNVYLDLARNQASFASVGATRNQAVAATAAEALGRGHVLYDALVQLTRADAARAAFDQLSGEIHASARTALVEDSRFLREAAINRLRAAFGAAGATRAPVAVYAADGPVSAAASTERFAVWGQAFGSWGRWSGDGNAARLNRSTGGFLIGADGSVLDIWRLGIVAGYSRTDFAVRERGAAGSSDNYHAGLYGGTQWGQLALRAGAAYTWHDIATSRSVALPGLVDNLKGGYKAGSAQVFGELGYGITLAQTPIGILAIEPFANLAYVSLSTAAFAEKPDAVALVSSGAASGLTFTTLGLHGATGFMLGSVSARARGTLGWRHAFGDTVPAARLAFAGGTPFGITGVPIARNAAVVEAGLDFNLTPAATLGFTYGGQFGSGLIDQTAKANFNVRF</sequence>
<accession>A0A4D7B0B9</accession>
<keyword evidence="3" id="KW-1185">Reference proteome</keyword>
<proteinExistence type="predicted"/>